<dbReference type="RefSeq" id="WP_006981146.1">
    <property type="nucleotide sequence ID" value="NZ_ABVL01000011.1"/>
</dbReference>
<feature type="transmembrane region" description="Helical" evidence="2">
    <location>
        <begin position="1407"/>
        <end position="1434"/>
    </location>
</feature>
<evidence type="ECO:0000313" key="4">
    <source>
        <dbReference type="EMBL" id="EDY18784.1"/>
    </source>
</evidence>
<comment type="caution">
    <text evidence="4">The sequence shown here is derived from an EMBL/GenBank/DDBJ whole genome shotgun (WGS) entry which is preliminary data.</text>
</comment>
<feature type="signal peptide" evidence="3">
    <location>
        <begin position="1"/>
        <end position="26"/>
    </location>
</feature>
<feature type="transmembrane region" description="Helical" evidence="2">
    <location>
        <begin position="1446"/>
        <end position="1470"/>
    </location>
</feature>
<dbReference type="eggNOG" id="COG1450">
    <property type="taxonomic scope" value="Bacteria"/>
</dbReference>
<reference evidence="4 5" key="1">
    <citation type="journal article" date="2011" name="J. Bacteriol.">
        <title>Genome sequence of Chthoniobacter flavus Ellin428, an aerobic heterotrophic soil bacterium.</title>
        <authorList>
            <person name="Kant R."/>
            <person name="van Passel M.W."/>
            <person name="Palva A."/>
            <person name="Lucas S."/>
            <person name="Lapidus A."/>
            <person name="Glavina Del Rio T."/>
            <person name="Dalin E."/>
            <person name="Tice H."/>
            <person name="Bruce D."/>
            <person name="Goodwin L."/>
            <person name="Pitluck S."/>
            <person name="Larimer F.W."/>
            <person name="Land M.L."/>
            <person name="Hauser L."/>
            <person name="Sangwan P."/>
            <person name="de Vos W.M."/>
            <person name="Janssen P.H."/>
            <person name="Smidt H."/>
        </authorList>
    </citation>
    <scope>NUCLEOTIDE SEQUENCE [LARGE SCALE GENOMIC DNA]</scope>
    <source>
        <strain evidence="4 5">Ellin428</strain>
    </source>
</reference>
<name>B4D4I3_9BACT</name>
<keyword evidence="2" id="KW-0812">Transmembrane</keyword>
<evidence type="ECO:0000313" key="5">
    <source>
        <dbReference type="Proteomes" id="UP000005824"/>
    </source>
</evidence>
<dbReference type="STRING" id="497964.CfE428DRAFT_3821"/>
<evidence type="ECO:0000256" key="1">
    <source>
        <dbReference type="SAM" id="MobiDB-lite"/>
    </source>
</evidence>
<feature type="chain" id="PRO_5002802773" description="FHA domain containing protein" evidence="3">
    <location>
        <begin position="27"/>
        <end position="1577"/>
    </location>
</feature>
<keyword evidence="5" id="KW-1185">Reference proteome</keyword>
<feature type="transmembrane region" description="Helical" evidence="2">
    <location>
        <begin position="545"/>
        <end position="567"/>
    </location>
</feature>
<dbReference type="InParanoid" id="B4D4I3"/>
<evidence type="ECO:0000256" key="2">
    <source>
        <dbReference type="SAM" id="Phobius"/>
    </source>
</evidence>
<evidence type="ECO:0000256" key="3">
    <source>
        <dbReference type="SAM" id="SignalP"/>
    </source>
</evidence>
<feature type="transmembrane region" description="Helical" evidence="2">
    <location>
        <begin position="1513"/>
        <end position="1532"/>
    </location>
</feature>
<organism evidence="4 5">
    <name type="scientific">Chthoniobacter flavus Ellin428</name>
    <dbReference type="NCBI Taxonomy" id="497964"/>
    <lineage>
        <taxon>Bacteria</taxon>
        <taxon>Pseudomonadati</taxon>
        <taxon>Verrucomicrobiota</taxon>
        <taxon>Spartobacteria</taxon>
        <taxon>Chthoniobacterales</taxon>
        <taxon>Chthoniobacteraceae</taxon>
        <taxon>Chthoniobacter</taxon>
    </lineage>
</organism>
<protein>
    <recommendedName>
        <fullName evidence="6">FHA domain containing protein</fullName>
    </recommendedName>
</protein>
<proteinExistence type="predicted"/>
<accession>B4D4I3</accession>
<feature type="transmembrane region" description="Helical" evidence="2">
    <location>
        <begin position="485"/>
        <end position="511"/>
    </location>
</feature>
<feature type="transmembrane region" description="Helical" evidence="2">
    <location>
        <begin position="1377"/>
        <end position="1395"/>
    </location>
</feature>
<dbReference type="Proteomes" id="UP000005824">
    <property type="component" value="Unassembled WGS sequence"/>
</dbReference>
<gene>
    <name evidence="4" type="ORF">CfE428DRAFT_3821</name>
</gene>
<feature type="region of interest" description="Disordered" evidence="1">
    <location>
        <begin position="1552"/>
        <end position="1577"/>
    </location>
</feature>
<keyword evidence="2" id="KW-0472">Membrane</keyword>
<keyword evidence="3" id="KW-0732">Signal</keyword>
<feature type="compositionally biased region" description="Pro residues" evidence="1">
    <location>
        <begin position="1565"/>
        <end position="1577"/>
    </location>
</feature>
<dbReference type="EMBL" id="ABVL01000011">
    <property type="protein sequence ID" value="EDY18784.1"/>
    <property type="molecule type" value="Genomic_DNA"/>
</dbReference>
<keyword evidence="2" id="KW-1133">Transmembrane helix</keyword>
<evidence type="ECO:0008006" key="6">
    <source>
        <dbReference type="Google" id="ProtNLM"/>
    </source>
</evidence>
<sequence precursor="true">MKNVRFGFLATAIFAIGIAFTSPSHAAAPPPDNGGQIPDALKPWEDWALWDVATRACPTPFSDAHKHLCFWPSRIGLQATQTGAQFDMVVTVYSETWVPLPGGTGTWPVGVKVNDAPVVVIEHNSNPAVHLNAGTFHLVGEYHWKSMPQRICIPREIGILALIIDGQPVESPSWDENGYLRLQAKVVTEEPEKSFLSMKLYSMVEDGIPLWLHTEVELLVSGKSREEDLGIVLPEGWRLGSVEGQVPVMVDEKGRMKAQVRTGKWLIHVDAFRFDNPQEFHFAAGAKPAVADELVGFQAKRDFRTVEITGLALVDVSQTTFPEAWRSLPVYRWNTSTPFRIEERMRGMGQQKPEPLHISREWWLDDSGRELTFRDVIDGRRQQIWRLDAAQEAELGSVRNSGQGQLITRNPDNGATGVEIRTRDVSLEATGRMARTSLIPASGWRADADGLRVTLHLPPGWRLFALFGADWVRGDWLTAWSLLDLFLLLVFTLAVFRLWGLGAAVLAFVALGLSYHEAGAPRYLWLILLVPLALQRVVPEGWGRRIVGCGKWIIIVTFLLVFVPFLARQVEQALYPQLEAVAEFRGTSWGHFGTSHDYEQPVPAAAPEAAPSPQGSTEAIRHKLEQIVIPKLEFREASIREAVDFLKQKSVELDQSSSGERGVNIVLKLEPPYDNMPNAPAIPGVPGLDVPGLPPSQMGNPADARITVSLSNIPFIEALKYVTGLANLKYKIEPNGISITPMTENTDVLITKEWIVPPDLIPVTSSIVSKGAYSQDATRGGKGVADRESSKNWLISNGVTFNGNASAIYIVRSNRLIVRNTQDQLDLIDNILGSSNAAAGSAQGANNLSYDAKARIQTGPGVPEWKWRAVSFGWNGPVSSSQQVRPVLISLAMERVLTVLRIGLLLLLAAVLFDVRKLRAPSVPAGAKTAAAVLLFAFTIAHGSAQTSIPDSTTLEKLRERLLKPSDAYPHAADIPSVTLTLQQNKVTMDAEIHAAIRTAVPIPGRLPAWSPINVLVDDKPEVSLRRDDGFLWVVLEAGIHHVHVEGSLGNITEWEWNYVLLPRQLKVDAPDWNVSGIKADGVPEAQVFLSRKQKVVAAQSSYDQPALQTVVSVERELELGLVWEVHTVVKRLTPTGRATELRVPLLPGENVLTPEAVVKEGFIEIRLGARDQSFAWESELSVTKQLSLATRPDDTWVEHWRLVASPVWNVTLAGLTPTFEQPDSRLVPVWHPWPGEKVDLSVSRPEAIAGATMTVNHATHELTLGRRQRTAKLNLSLRSSLGENFLVELPADAEVTSLVHDGNAVPVHKEAGKLVIPLHPGEQNVAIDWKRDVSLGASTAIDDVRLPVESANVSSTISVPEDRWVLWAGGPQRGPAVRFWGILICALLAALALGRMARSPLKTAEWMLLVIGLTQVPLAAGLAVVGWLFFVTWRGGEGFQRLSRYSYNVLQIFLILLTIAALVILIAAVGEGLLGRPEMFIAGNDSTATELHWFKARSEDSLPHCRCLSVSIWWYRLFMLIWALWLAMALIRWLQRGWKNFGTGGYFHHKPKKAPAPSTTPTTPTTPNPPPLPAQS</sequence>